<evidence type="ECO:0000313" key="2">
    <source>
        <dbReference type="Proteomes" id="UP001527202"/>
    </source>
</evidence>
<dbReference type="Proteomes" id="UP001527202">
    <property type="component" value="Unassembled WGS sequence"/>
</dbReference>
<dbReference type="GeneID" id="95379104"/>
<accession>A0ABT4FMH4</accession>
<dbReference type="PANTHER" id="PTHR39639">
    <property type="entry name" value="CHROMOSOME 16, WHOLE GENOME SHOTGUN SEQUENCE"/>
    <property type="match status" value="1"/>
</dbReference>
<comment type="caution">
    <text evidence="1">The sequence shown here is derived from an EMBL/GenBank/DDBJ whole genome shotgun (WGS) entry which is preliminary data.</text>
</comment>
<proteinExistence type="predicted"/>
<dbReference type="EMBL" id="JAMDMJ010000053">
    <property type="protein sequence ID" value="MCY9599650.1"/>
    <property type="molecule type" value="Genomic_DNA"/>
</dbReference>
<reference evidence="1 2" key="1">
    <citation type="submission" date="2022-05" db="EMBL/GenBank/DDBJ databases">
        <title>Genome Sequencing of Bee-Associated Microbes.</title>
        <authorList>
            <person name="Dunlap C."/>
        </authorList>
    </citation>
    <scope>NUCLEOTIDE SEQUENCE [LARGE SCALE GENOMIC DNA]</scope>
    <source>
        <strain evidence="1 2">NRRL B-23120</strain>
    </source>
</reference>
<organism evidence="1 2">
    <name type="scientific">Paenibacillus chitinolyticus</name>
    <dbReference type="NCBI Taxonomy" id="79263"/>
    <lineage>
        <taxon>Bacteria</taxon>
        <taxon>Bacillati</taxon>
        <taxon>Bacillota</taxon>
        <taxon>Bacilli</taxon>
        <taxon>Bacillales</taxon>
        <taxon>Paenibacillaceae</taxon>
        <taxon>Paenibacillus</taxon>
    </lineage>
</organism>
<dbReference type="RefSeq" id="WP_241688869.1">
    <property type="nucleotide sequence ID" value="NZ_CP026520.1"/>
</dbReference>
<sequence>MLIHSSLTLFVPDVYAVQTPKIINEKQVNVYDVIDGQQRLTIFYSYRKDEFALTKLEPVTLESNGETYDISGLRFSELPEEVQDSINSFMITFRVLEFDENDDEESIIDTVFYRLNNGKPVSKEHLAFVSASKKVQNYGHERINKSGLFLNVAHFPEGSIKKSDRQMCILQSIIIAGKLDFPSFSTKDVEAIFKQNEIEDETLQLLDSAYNNIEKTFQDKSKFVTKVNIPSMVALFLNNSDQEKVSAFLQWYSQNNKKGDSYRRYCVGGTTKKDQVWGRVNGLQALYNHFVSESSE</sequence>
<name>A0ABT4FMH4_9BACL</name>
<protein>
    <submittedName>
        <fullName evidence="1">DUF262 domain-containing protein</fullName>
    </submittedName>
</protein>
<keyword evidence="2" id="KW-1185">Reference proteome</keyword>
<evidence type="ECO:0000313" key="1">
    <source>
        <dbReference type="EMBL" id="MCY9599650.1"/>
    </source>
</evidence>
<dbReference type="PANTHER" id="PTHR39639:SF1">
    <property type="entry name" value="DUF262 DOMAIN-CONTAINING PROTEIN"/>
    <property type="match status" value="1"/>
</dbReference>
<gene>
    <name evidence="1" type="ORF">M5X16_28295</name>
</gene>